<sequence>AHLFYDGLYINALFGPSFQSFPRPFVDGLYLLGALLTTGWWQLAPAPCIMQYLHLSNGLHKRGRAMTTCESLASSYAFSVLLLTFTAIWAPDMVPTREFEETLVTAVRSAFNLTENDRFLVYGLSLEKDPANNGRTLKNIAFIAFLPTYAAAYSAFFIIIHRYQEL</sequence>
<dbReference type="AlphaFoldDB" id="A0AAV5TIZ0"/>
<evidence type="ECO:0000256" key="1">
    <source>
        <dbReference type="SAM" id="Phobius"/>
    </source>
</evidence>
<keyword evidence="1" id="KW-0472">Membrane</keyword>
<evidence type="ECO:0000313" key="3">
    <source>
        <dbReference type="Proteomes" id="UP001432027"/>
    </source>
</evidence>
<proteinExistence type="predicted"/>
<reference evidence="2" key="1">
    <citation type="submission" date="2023-10" db="EMBL/GenBank/DDBJ databases">
        <title>Genome assembly of Pristionchus species.</title>
        <authorList>
            <person name="Yoshida K."/>
            <person name="Sommer R.J."/>
        </authorList>
    </citation>
    <scope>NUCLEOTIDE SEQUENCE</scope>
    <source>
        <strain evidence="2">RS0144</strain>
    </source>
</reference>
<evidence type="ECO:0008006" key="4">
    <source>
        <dbReference type="Google" id="ProtNLM"/>
    </source>
</evidence>
<feature type="non-terminal residue" evidence="2">
    <location>
        <position position="1"/>
    </location>
</feature>
<keyword evidence="1" id="KW-0812">Transmembrane</keyword>
<accession>A0AAV5TIZ0</accession>
<feature type="transmembrane region" description="Helical" evidence="1">
    <location>
        <begin position="71"/>
        <end position="90"/>
    </location>
</feature>
<organism evidence="2 3">
    <name type="scientific">Pristionchus entomophagus</name>
    <dbReference type="NCBI Taxonomy" id="358040"/>
    <lineage>
        <taxon>Eukaryota</taxon>
        <taxon>Metazoa</taxon>
        <taxon>Ecdysozoa</taxon>
        <taxon>Nematoda</taxon>
        <taxon>Chromadorea</taxon>
        <taxon>Rhabditida</taxon>
        <taxon>Rhabditina</taxon>
        <taxon>Diplogasteromorpha</taxon>
        <taxon>Diplogasteroidea</taxon>
        <taxon>Neodiplogasteridae</taxon>
        <taxon>Pristionchus</taxon>
    </lineage>
</organism>
<evidence type="ECO:0000313" key="2">
    <source>
        <dbReference type="EMBL" id="GMS94355.1"/>
    </source>
</evidence>
<dbReference type="Proteomes" id="UP001432027">
    <property type="component" value="Unassembled WGS sequence"/>
</dbReference>
<feature type="non-terminal residue" evidence="2">
    <location>
        <position position="166"/>
    </location>
</feature>
<feature type="transmembrane region" description="Helical" evidence="1">
    <location>
        <begin position="29"/>
        <end position="50"/>
    </location>
</feature>
<keyword evidence="3" id="KW-1185">Reference proteome</keyword>
<gene>
    <name evidence="2" type="ORF">PENTCL1PPCAC_16530</name>
</gene>
<name>A0AAV5TIZ0_9BILA</name>
<dbReference type="EMBL" id="BTSX01000004">
    <property type="protein sequence ID" value="GMS94355.1"/>
    <property type="molecule type" value="Genomic_DNA"/>
</dbReference>
<feature type="transmembrane region" description="Helical" evidence="1">
    <location>
        <begin position="140"/>
        <end position="160"/>
    </location>
</feature>
<keyword evidence="1" id="KW-1133">Transmembrane helix</keyword>
<comment type="caution">
    <text evidence="2">The sequence shown here is derived from an EMBL/GenBank/DDBJ whole genome shotgun (WGS) entry which is preliminary data.</text>
</comment>
<protein>
    <recommendedName>
        <fullName evidence="4">G protein-coupled receptor</fullName>
    </recommendedName>
</protein>